<protein>
    <submittedName>
        <fullName evidence="2">Uncharacterized protein</fullName>
    </submittedName>
</protein>
<dbReference type="Proteomes" id="UP000037084">
    <property type="component" value="Unassembled WGS sequence"/>
</dbReference>
<dbReference type="OrthoDB" id="4332108at2"/>
<dbReference type="EMBL" id="LGUV01000384">
    <property type="protein sequence ID" value="KOG44447.1"/>
    <property type="molecule type" value="Genomic_DNA"/>
</dbReference>
<evidence type="ECO:0000313" key="2">
    <source>
        <dbReference type="EMBL" id="KOG44447.1"/>
    </source>
</evidence>
<name>A0A0L8M1Z6_STRVG</name>
<keyword evidence="1" id="KW-0472">Membrane</keyword>
<proteinExistence type="predicted"/>
<feature type="transmembrane region" description="Helical" evidence="1">
    <location>
        <begin position="77"/>
        <end position="109"/>
    </location>
</feature>
<evidence type="ECO:0000256" key="1">
    <source>
        <dbReference type="SAM" id="Phobius"/>
    </source>
</evidence>
<gene>
    <name evidence="2" type="ORF">ADK75_35655</name>
</gene>
<dbReference type="AlphaFoldDB" id="A0A0L8M1Z6"/>
<dbReference type="PATRIC" id="fig|1961.12.peg.7856"/>
<keyword evidence="1" id="KW-1133">Transmembrane helix</keyword>
<reference evidence="3" key="1">
    <citation type="submission" date="2015-07" db="EMBL/GenBank/DDBJ databases">
        <authorList>
            <consortium name="Consortium for Microbial Forensics and Genomics (microFORGE)"/>
            <person name="Knight B.M."/>
            <person name="Roberts D.P."/>
            <person name="Lin D."/>
            <person name="Hari K."/>
            <person name="Fletcher J."/>
            <person name="Melcher U."/>
            <person name="Blagden T."/>
            <person name="Winegar R.A."/>
        </authorList>
    </citation>
    <scope>NUCLEOTIDE SEQUENCE [LARGE SCALE GENOMIC DNA]</scope>
    <source>
        <strain evidence="3">NRRL B-1447</strain>
    </source>
</reference>
<evidence type="ECO:0000313" key="3">
    <source>
        <dbReference type="Proteomes" id="UP000037084"/>
    </source>
</evidence>
<accession>A0A0L8M1Z6</accession>
<organism evidence="2 3">
    <name type="scientific">Streptomyces virginiae</name>
    <name type="common">Streptomyces cinnamonensis</name>
    <dbReference type="NCBI Taxonomy" id="1961"/>
    <lineage>
        <taxon>Bacteria</taxon>
        <taxon>Bacillati</taxon>
        <taxon>Actinomycetota</taxon>
        <taxon>Actinomycetes</taxon>
        <taxon>Kitasatosporales</taxon>
        <taxon>Streptomycetaceae</taxon>
        <taxon>Streptomyces</taxon>
    </lineage>
</organism>
<dbReference type="RefSeq" id="WP_053177290.1">
    <property type="nucleotide sequence ID" value="NZ_LGUV01000384.1"/>
</dbReference>
<feature type="transmembrane region" description="Helical" evidence="1">
    <location>
        <begin position="44"/>
        <end position="65"/>
    </location>
</feature>
<sequence>MKETPALVPPAERPLDSPWWLAPALFTLAAVLGGAWGYRSSPLIHAPSWLALPYLVPLALVAASWRPSAHRDTRTRGLVLGGVGALISLVYAHLATFVLCAVAIVLWAFQGGG</sequence>
<keyword evidence="1" id="KW-0812">Transmembrane</keyword>
<comment type="caution">
    <text evidence="2">The sequence shown here is derived from an EMBL/GenBank/DDBJ whole genome shotgun (WGS) entry which is preliminary data.</text>
</comment>
<feature type="transmembrane region" description="Helical" evidence="1">
    <location>
        <begin position="20"/>
        <end position="38"/>
    </location>
</feature>